<feature type="region of interest" description="Disordered" evidence="1">
    <location>
        <begin position="140"/>
        <end position="161"/>
    </location>
</feature>
<dbReference type="Pfam" id="PF25597">
    <property type="entry name" value="SH3_retrovirus"/>
    <property type="match status" value="1"/>
</dbReference>
<proteinExistence type="predicted"/>
<organism evidence="3 4">
    <name type="scientific">Vitis vinifera</name>
    <name type="common">Grape</name>
    <dbReference type="NCBI Taxonomy" id="29760"/>
    <lineage>
        <taxon>Eukaryota</taxon>
        <taxon>Viridiplantae</taxon>
        <taxon>Streptophyta</taxon>
        <taxon>Embryophyta</taxon>
        <taxon>Tracheophyta</taxon>
        <taxon>Spermatophyta</taxon>
        <taxon>Magnoliopsida</taxon>
        <taxon>eudicotyledons</taxon>
        <taxon>Gunneridae</taxon>
        <taxon>Pentapetalae</taxon>
        <taxon>rosids</taxon>
        <taxon>Vitales</taxon>
        <taxon>Vitaceae</taxon>
        <taxon>Viteae</taxon>
        <taxon>Vitis</taxon>
    </lineage>
</organism>
<sequence>MKAQANQATTVVSTYSPSQALTPSQVQQLIALVLNTDATHHIFCTLETFISSTPVANSVVMLPNDRHRHKFSPCASPCIFLGYLPGYKGYKLLDFDSNTQFIFRDVVFHESEFPFHNTPSPSITHDILFSDRVPPALVSSSSPKISISSTSPSQLTDSTSSRTRIHYPPYYLQDYHCYSTIVESSSTSHPLSQVLSYHNLFSTHSTFIYALSSHIEPTSYSQVTNIMEWQTVMADDLRALESNKTRYVVSFPCGFRQSVSNSSLFIKKAGSSFLALHMYIDGIVLASSYQQEVDSLKHHYALELLSKAGYLGCKTRKTEMDPNLKLSQEDGDLLDYPFRYKRMSGKLLHLTITKPDLSYLVNRLNQFLANPLVPHLQVAYHVIKYIKSTVGQGSFFSIVSRVQLKAFAYVDWVDYLNTH</sequence>
<dbReference type="PANTHER" id="PTHR11439:SF470">
    <property type="entry name" value="CYSTEINE-RICH RLK (RECEPTOR-LIKE PROTEIN KINASE) 8"/>
    <property type="match status" value="1"/>
</dbReference>
<dbReference type="InterPro" id="IPR057670">
    <property type="entry name" value="SH3_retrovirus"/>
</dbReference>
<protein>
    <submittedName>
        <fullName evidence="3">Retrovirus-related Pol polyprotein from transposon RE1</fullName>
    </submittedName>
</protein>
<evidence type="ECO:0000256" key="1">
    <source>
        <dbReference type="SAM" id="MobiDB-lite"/>
    </source>
</evidence>
<evidence type="ECO:0000313" key="4">
    <source>
        <dbReference type="Proteomes" id="UP000288805"/>
    </source>
</evidence>
<dbReference type="Proteomes" id="UP000288805">
    <property type="component" value="Unassembled WGS sequence"/>
</dbReference>
<comment type="caution">
    <text evidence="3">The sequence shown here is derived from an EMBL/GenBank/DDBJ whole genome shotgun (WGS) entry which is preliminary data.</text>
</comment>
<accession>A0A438GUG0</accession>
<evidence type="ECO:0000259" key="2">
    <source>
        <dbReference type="Pfam" id="PF25597"/>
    </source>
</evidence>
<name>A0A438GUG0_VITVI</name>
<dbReference type="EMBL" id="QGNW01000340">
    <property type="protein sequence ID" value="RVW75830.1"/>
    <property type="molecule type" value="Genomic_DNA"/>
</dbReference>
<evidence type="ECO:0000313" key="3">
    <source>
        <dbReference type="EMBL" id="RVW75830.1"/>
    </source>
</evidence>
<feature type="domain" description="Retroviral polymerase SH3-like" evidence="2">
    <location>
        <begin position="60"/>
        <end position="119"/>
    </location>
</feature>
<dbReference type="AlphaFoldDB" id="A0A438GUG0"/>
<gene>
    <name evidence="3" type="primary">RE1_1116</name>
    <name evidence="3" type="ORF">CK203_055088</name>
</gene>
<reference evidence="3 4" key="1">
    <citation type="journal article" date="2018" name="PLoS Genet.">
        <title>Population sequencing reveals clonal diversity and ancestral inbreeding in the grapevine cultivar Chardonnay.</title>
        <authorList>
            <person name="Roach M.J."/>
            <person name="Johnson D.L."/>
            <person name="Bohlmann J."/>
            <person name="van Vuuren H.J."/>
            <person name="Jones S.J."/>
            <person name="Pretorius I.S."/>
            <person name="Schmidt S.A."/>
            <person name="Borneman A.R."/>
        </authorList>
    </citation>
    <scope>NUCLEOTIDE SEQUENCE [LARGE SCALE GENOMIC DNA]</scope>
    <source>
        <strain evidence="4">cv. Chardonnay</strain>
        <tissue evidence="3">Leaf</tissue>
    </source>
</reference>
<dbReference type="PANTHER" id="PTHR11439">
    <property type="entry name" value="GAG-POL-RELATED RETROTRANSPOSON"/>
    <property type="match status" value="1"/>
</dbReference>